<protein>
    <submittedName>
        <fullName evidence="1">Type II toxin-antitoxin system prevent-host-death family antitoxin</fullName>
    </submittedName>
</protein>
<name>A0A935T9U7_9PROT</name>
<proteinExistence type="predicted"/>
<gene>
    <name evidence="1" type="ORF">IPK02_06135</name>
</gene>
<accession>A0A935T9U7</accession>
<dbReference type="Proteomes" id="UP000706151">
    <property type="component" value="Unassembled WGS sequence"/>
</dbReference>
<evidence type="ECO:0000313" key="2">
    <source>
        <dbReference type="Proteomes" id="UP000706151"/>
    </source>
</evidence>
<evidence type="ECO:0000313" key="1">
    <source>
        <dbReference type="EMBL" id="MBK7953568.1"/>
    </source>
</evidence>
<reference evidence="1 2" key="1">
    <citation type="submission" date="2020-10" db="EMBL/GenBank/DDBJ databases">
        <title>Connecting structure to function with the recovery of over 1000 high-quality activated sludge metagenome-assembled genomes encoding full-length rRNA genes using long-read sequencing.</title>
        <authorList>
            <person name="Singleton C.M."/>
            <person name="Petriglieri F."/>
            <person name="Kristensen J.M."/>
            <person name="Kirkegaard R.H."/>
            <person name="Michaelsen T.Y."/>
            <person name="Andersen M.H."/>
            <person name="Karst S.M."/>
            <person name="Dueholm M.S."/>
            <person name="Nielsen P.H."/>
            <person name="Albertsen M."/>
        </authorList>
    </citation>
    <scope>NUCLEOTIDE SEQUENCE [LARGE SCALE GENOMIC DNA]</scope>
    <source>
        <strain evidence="1">Fred_18-Q3-R57-64_BAT3C.720</strain>
    </source>
</reference>
<sequence>MVQVNVTALRQCLPEYLAMVARGETLSVTLRGRVIAEISPPVVAADESVAARARLRDSLLRYDVPFEPAMAVGEWAMNR</sequence>
<dbReference type="EMBL" id="JADJOT010000006">
    <property type="protein sequence ID" value="MBK7953568.1"/>
    <property type="molecule type" value="Genomic_DNA"/>
</dbReference>
<comment type="caution">
    <text evidence="1">The sequence shown here is derived from an EMBL/GenBank/DDBJ whole genome shotgun (WGS) entry which is preliminary data.</text>
</comment>
<organism evidence="1 2">
    <name type="scientific">Candidatus Accumulibacter affinis</name>
    <dbReference type="NCBI Taxonomy" id="2954384"/>
    <lineage>
        <taxon>Bacteria</taxon>
        <taxon>Pseudomonadati</taxon>
        <taxon>Pseudomonadota</taxon>
        <taxon>Betaproteobacteria</taxon>
        <taxon>Candidatus Accumulibacter</taxon>
    </lineage>
</organism>
<dbReference type="AlphaFoldDB" id="A0A935T9U7"/>